<feature type="non-terminal residue" evidence="2">
    <location>
        <position position="96"/>
    </location>
</feature>
<evidence type="ECO:0000313" key="2">
    <source>
        <dbReference type="EMBL" id="OCT77054.1"/>
    </source>
</evidence>
<dbReference type="EMBL" id="CM004476">
    <property type="protein sequence ID" value="OCT77054.1"/>
    <property type="molecule type" value="Genomic_DNA"/>
</dbReference>
<name>A0A974CP37_XENLA</name>
<gene>
    <name evidence="2" type="ORF">XELAEV_180322518mg</name>
</gene>
<proteinExistence type="predicted"/>
<dbReference type="AlphaFoldDB" id="A0A974CP37"/>
<organism evidence="2 3">
    <name type="scientific">Xenopus laevis</name>
    <name type="common">African clawed frog</name>
    <dbReference type="NCBI Taxonomy" id="8355"/>
    <lineage>
        <taxon>Eukaryota</taxon>
        <taxon>Metazoa</taxon>
        <taxon>Chordata</taxon>
        <taxon>Craniata</taxon>
        <taxon>Vertebrata</taxon>
        <taxon>Euteleostomi</taxon>
        <taxon>Amphibia</taxon>
        <taxon>Batrachia</taxon>
        <taxon>Anura</taxon>
        <taxon>Pipoidea</taxon>
        <taxon>Pipidae</taxon>
        <taxon>Xenopodinae</taxon>
        <taxon>Xenopus</taxon>
        <taxon>Xenopus</taxon>
    </lineage>
</organism>
<evidence type="ECO:0000256" key="1">
    <source>
        <dbReference type="SAM" id="Phobius"/>
    </source>
</evidence>
<dbReference type="Proteomes" id="UP000694892">
    <property type="component" value="Chromosome 6L"/>
</dbReference>
<evidence type="ECO:0000313" key="3">
    <source>
        <dbReference type="Proteomes" id="UP000694892"/>
    </source>
</evidence>
<feature type="non-terminal residue" evidence="2">
    <location>
        <position position="1"/>
    </location>
</feature>
<keyword evidence="1" id="KW-0472">Membrane</keyword>
<keyword evidence="1" id="KW-1133">Transmembrane helix</keyword>
<sequence length="96" mass="10898">ISMKKGTFRAKVMKIIYFYLAFTIAVSLHFLIRTVVPANDNKQLLRFLEVRFGLNIGTPVSTDNRVEEVLIGERPEVIYHVVQTILLGSLAMVFEG</sequence>
<accession>A0A974CP37</accession>
<keyword evidence="1" id="KW-0812">Transmembrane</keyword>
<reference evidence="3" key="1">
    <citation type="journal article" date="2016" name="Nature">
        <title>Genome evolution in the allotetraploid frog Xenopus laevis.</title>
        <authorList>
            <person name="Session A.M."/>
            <person name="Uno Y."/>
            <person name="Kwon T."/>
            <person name="Chapman J.A."/>
            <person name="Toyoda A."/>
            <person name="Takahashi S."/>
            <person name="Fukui A."/>
            <person name="Hikosaka A."/>
            <person name="Suzuki A."/>
            <person name="Kondo M."/>
            <person name="van Heeringen S.J."/>
            <person name="Quigley I."/>
            <person name="Heinz S."/>
            <person name="Ogino H."/>
            <person name="Ochi H."/>
            <person name="Hellsten U."/>
            <person name="Lyons J.B."/>
            <person name="Simakov O."/>
            <person name="Putnam N."/>
            <person name="Stites J."/>
            <person name="Kuroki Y."/>
            <person name="Tanaka T."/>
            <person name="Michiue T."/>
            <person name="Watanabe M."/>
            <person name="Bogdanovic O."/>
            <person name="Lister R."/>
            <person name="Georgiou G."/>
            <person name="Paranjpe S.S."/>
            <person name="van Kruijsbergen I."/>
            <person name="Shu S."/>
            <person name="Carlson J."/>
            <person name="Kinoshita T."/>
            <person name="Ohta Y."/>
            <person name="Mawaribuchi S."/>
            <person name="Jenkins J."/>
            <person name="Grimwood J."/>
            <person name="Schmutz J."/>
            <person name="Mitros T."/>
            <person name="Mozaffari S.V."/>
            <person name="Suzuki Y."/>
            <person name="Haramoto Y."/>
            <person name="Yamamoto T.S."/>
            <person name="Takagi C."/>
            <person name="Heald R."/>
            <person name="Miller K."/>
            <person name="Haudenschild C."/>
            <person name="Kitzman J."/>
            <person name="Nakayama T."/>
            <person name="Izutsu Y."/>
            <person name="Robert J."/>
            <person name="Fortriede J."/>
            <person name="Burns K."/>
            <person name="Lotay V."/>
            <person name="Karimi K."/>
            <person name="Yasuoka Y."/>
            <person name="Dichmann D.S."/>
            <person name="Flajnik M.F."/>
            <person name="Houston D.W."/>
            <person name="Shendure J."/>
            <person name="DuPasquier L."/>
            <person name="Vize P.D."/>
            <person name="Zorn A.M."/>
            <person name="Ito M."/>
            <person name="Marcotte E.M."/>
            <person name="Wallingford J.B."/>
            <person name="Ito Y."/>
            <person name="Asashima M."/>
            <person name="Ueno N."/>
            <person name="Matsuda Y."/>
            <person name="Veenstra G.J."/>
            <person name="Fujiyama A."/>
            <person name="Harland R.M."/>
            <person name="Taira M."/>
            <person name="Rokhsar D.S."/>
        </authorList>
    </citation>
    <scope>NUCLEOTIDE SEQUENCE [LARGE SCALE GENOMIC DNA]</scope>
    <source>
        <strain evidence="3">J</strain>
    </source>
</reference>
<feature type="transmembrane region" description="Helical" evidence="1">
    <location>
        <begin position="12"/>
        <end position="32"/>
    </location>
</feature>
<protein>
    <submittedName>
        <fullName evidence="2">Uncharacterized protein</fullName>
    </submittedName>
</protein>